<sequence>MAVEQPPVEDRHRRSGEGVLEDLGRPRAVDGLRSQPLTSRSPSFVGNSKVDLKNDISQNFESNQWIRNRMVKPKGPLEIKHIEGKGKAVVESLVNVTPRGEKDLSPFDPEASSSGLKIFVNRFGNSNAIPGHSVINANSLNLVNNNVQSMDEERGAQGAAQLSDGMLRLETSSGIVNPWSTKPYIRLDFKDGDVVLSDDGKAVKLNEELEMTNSKRLSNALVIKAFGKDLPSHMVAWEIRRQWRQFGQFHFTSLGRGWFLCSFNSEVMMEAALLGGPWFVNGHIVGMERWTTNFSSSSMRGLTSSIWIRMPHLPLQCWDEENVSRIAFGLANH</sequence>
<feature type="compositionally biased region" description="Basic and acidic residues" evidence="1">
    <location>
        <begin position="8"/>
        <end position="30"/>
    </location>
</feature>
<proteinExistence type="predicted"/>
<dbReference type="AlphaFoldDB" id="A0ABD0UCA4"/>
<evidence type="ECO:0000256" key="1">
    <source>
        <dbReference type="SAM" id="MobiDB-lite"/>
    </source>
</evidence>
<feature type="compositionally biased region" description="Polar residues" evidence="1">
    <location>
        <begin position="35"/>
        <end position="46"/>
    </location>
</feature>
<dbReference type="InterPro" id="IPR040256">
    <property type="entry name" value="At4g02000-like"/>
</dbReference>
<dbReference type="InterPro" id="IPR025558">
    <property type="entry name" value="DUF4283"/>
</dbReference>
<dbReference type="EMBL" id="JANQDX010000016">
    <property type="protein sequence ID" value="KAL0910115.1"/>
    <property type="molecule type" value="Genomic_DNA"/>
</dbReference>
<name>A0ABD0UCA4_DENTH</name>
<feature type="region of interest" description="Disordered" evidence="1">
    <location>
        <begin position="1"/>
        <end position="46"/>
    </location>
</feature>
<reference evidence="3 4" key="1">
    <citation type="journal article" date="2024" name="Plant Biotechnol. J.">
        <title>Dendrobium thyrsiflorum genome and its molecular insights into genes involved in important horticultural traits.</title>
        <authorList>
            <person name="Chen B."/>
            <person name="Wang J.Y."/>
            <person name="Zheng P.J."/>
            <person name="Li K.L."/>
            <person name="Liang Y.M."/>
            <person name="Chen X.F."/>
            <person name="Zhang C."/>
            <person name="Zhao X."/>
            <person name="He X."/>
            <person name="Zhang G.Q."/>
            <person name="Liu Z.J."/>
            <person name="Xu Q."/>
        </authorList>
    </citation>
    <scope>NUCLEOTIDE SEQUENCE [LARGE SCALE GENOMIC DNA]</scope>
    <source>
        <strain evidence="3">GZMU011</strain>
    </source>
</reference>
<organism evidence="3 4">
    <name type="scientific">Dendrobium thyrsiflorum</name>
    <name type="common">Pinecone-like raceme dendrobium</name>
    <name type="synonym">Orchid</name>
    <dbReference type="NCBI Taxonomy" id="117978"/>
    <lineage>
        <taxon>Eukaryota</taxon>
        <taxon>Viridiplantae</taxon>
        <taxon>Streptophyta</taxon>
        <taxon>Embryophyta</taxon>
        <taxon>Tracheophyta</taxon>
        <taxon>Spermatophyta</taxon>
        <taxon>Magnoliopsida</taxon>
        <taxon>Liliopsida</taxon>
        <taxon>Asparagales</taxon>
        <taxon>Orchidaceae</taxon>
        <taxon>Epidendroideae</taxon>
        <taxon>Malaxideae</taxon>
        <taxon>Dendrobiinae</taxon>
        <taxon>Dendrobium</taxon>
    </lineage>
</organism>
<dbReference type="PANTHER" id="PTHR31286">
    <property type="entry name" value="GLYCINE-RICH CELL WALL STRUCTURAL PROTEIN 1.8-LIKE"/>
    <property type="match status" value="1"/>
</dbReference>
<accession>A0ABD0UCA4</accession>
<dbReference type="Proteomes" id="UP001552299">
    <property type="component" value="Unassembled WGS sequence"/>
</dbReference>
<evidence type="ECO:0000259" key="2">
    <source>
        <dbReference type="Pfam" id="PF14111"/>
    </source>
</evidence>
<dbReference type="PANTHER" id="PTHR31286:SF99">
    <property type="entry name" value="DUF4283 DOMAIN-CONTAINING PROTEIN"/>
    <property type="match status" value="1"/>
</dbReference>
<comment type="caution">
    <text evidence="3">The sequence shown here is derived from an EMBL/GenBank/DDBJ whole genome shotgun (WGS) entry which is preliminary data.</text>
</comment>
<gene>
    <name evidence="3" type="ORF">M5K25_021055</name>
</gene>
<keyword evidence="4" id="KW-1185">Reference proteome</keyword>
<evidence type="ECO:0000313" key="3">
    <source>
        <dbReference type="EMBL" id="KAL0910115.1"/>
    </source>
</evidence>
<protein>
    <recommendedName>
        <fullName evidence="2">DUF4283 domain-containing protein</fullName>
    </recommendedName>
</protein>
<evidence type="ECO:0000313" key="4">
    <source>
        <dbReference type="Proteomes" id="UP001552299"/>
    </source>
</evidence>
<dbReference type="Pfam" id="PF14111">
    <property type="entry name" value="DUF4283"/>
    <property type="match status" value="1"/>
</dbReference>
<feature type="domain" description="DUF4283" evidence="2">
    <location>
        <begin position="215"/>
        <end position="296"/>
    </location>
</feature>